<dbReference type="PATRIC" id="fig|1160718.3.peg.931"/>
<dbReference type="STRING" id="1160718.SU9_04526"/>
<dbReference type="eggNOG" id="COG3576">
    <property type="taxonomic scope" value="Bacteria"/>
</dbReference>
<sequence length="207" mass="23283">MGRYAHLAYTESVRQVQSEQGSAAAAGRRLMEGDAPELLAVDETAFIEARDGFYLASVSETGWPYIQFKGGAPGFLHVLDERTIGYADVRGNRQYISTGNVRADGRVALFFMDYPQQRRLKIFGRASVQPLHDDPALTERLSAVRTPGQVERLMLIRVEGFNWNCPQHIAPRYSEAELEAVLDPIHARLAALEEENRRLRTRLGDHT</sequence>
<keyword evidence="4" id="KW-1185">Reference proteome</keyword>
<dbReference type="EMBL" id="AJGV01000039">
    <property type="protein sequence ID" value="EJJ08220.1"/>
    <property type="molecule type" value="Genomic_DNA"/>
</dbReference>
<dbReference type="OrthoDB" id="9790331at2"/>
<dbReference type="HOGENOM" id="CLU_098597_0_0_11"/>
<dbReference type="EMBL" id="CP072931">
    <property type="protein sequence ID" value="QTZ94660.1"/>
    <property type="molecule type" value="Genomic_DNA"/>
</dbReference>
<evidence type="ECO:0000259" key="1">
    <source>
        <dbReference type="Pfam" id="PF01243"/>
    </source>
</evidence>
<dbReference type="RefSeq" id="WP_006602485.1">
    <property type="nucleotide sequence ID" value="NZ_CP072931.1"/>
</dbReference>
<feature type="domain" description="Pyridoxamine 5'-phosphate oxidase N-terminal" evidence="1">
    <location>
        <begin position="45"/>
        <end position="129"/>
    </location>
</feature>
<name>J2K6V2_9ACTN</name>
<evidence type="ECO:0000313" key="4">
    <source>
        <dbReference type="Proteomes" id="UP000009036"/>
    </source>
</evidence>
<dbReference type="InterPro" id="IPR012349">
    <property type="entry name" value="Split_barrel_FMN-bd"/>
</dbReference>
<dbReference type="PANTHER" id="PTHR42815:SF2">
    <property type="entry name" value="FAD-BINDING, PUTATIVE (AFU_ORTHOLOGUE AFUA_6G07600)-RELATED"/>
    <property type="match status" value="1"/>
</dbReference>
<organism evidence="2">
    <name type="scientific">Streptomyces auratus AGR0001</name>
    <dbReference type="NCBI Taxonomy" id="1160718"/>
    <lineage>
        <taxon>Bacteria</taxon>
        <taxon>Bacillati</taxon>
        <taxon>Actinomycetota</taxon>
        <taxon>Actinomycetes</taxon>
        <taxon>Kitasatosporales</taxon>
        <taxon>Streptomycetaceae</taxon>
        <taxon>Streptomyces</taxon>
    </lineage>
</organism>
<dbReference type="InterPro" id="IPR011576">
    <property type="entry name" value="Pyridox_Oxase_N"/>
</dbReference>
<dbReference type="Pfam" id="PF01243">
    <property type="entry name" value="PNPOx_N"/>
    <property type="match status" value="1"/>
</dbReference>
<proteinExistence type="predicted"/>
<reference evidence="3" key="2">
    <citation type="submission" date="2021-04" db="EMBL/GenBank/DDBJ databases">
        <authorList>
            <person name="Wen M.-L."/>
            <person name="Han X.-L."/>
            <person name="Xiong J."/>
        </authorList>
    </citation>
    <scope>NUCLEOTIDE SEQUENCE</scope>
    <source>
        <strain evidence="3">AGR0001</strain>
    </source>
</reference>
<dbReference type="Gene3D" id="2.30.110.10">
    <property type="entry name" value="Electron Transport, Fmn-binding Protein, Chain A"/>
    <property type="match status" value="1"/>
</dbReference>
<dbReference type="SUPFAM" id="SSF50475">
    <property type="entry name" value="FMN-binding split barrel"/>
    <property type="match status" value="1"/>
</dbReference>
<reference evidence="2" key="1">
    <citation type="journal article" date="2012" name="J. Bacteriol.">
        <title>Genome Sequence of Streptomyces auratus Strain AGR0001, a Phoslactomycin-Producing Actinomycete.</title>
        <authorList>
            <person name="Han X."/>
            <person name="Li M."/>
            <person name="Ding Z."/>
            <person name="Zhao J."/>
            <person name="Ji K."/>
            <person name="Wen M."/>
            <person name="Lu T."/>
        </authorList>
    </citation>
    <scope>NUCLEOTIDE SEQUENCE [LARGE SCALE GENOMIC DNA]</scope>
    <source>
        <strain evidence="2">AGR0001</strain>
    </source>
</reference>
<accession>J2K6V2</accession>
<evidence type="ECO:0000313" key="2">
    <source>
        <dbReference type="EMBL" id="EJJ08220.1"/>
    </source>
</evidence>
<protein>
    <submittedName>
        <fullName evidence="2">Putative pyridoxine 5-phosphate oxidase</fullName>
    </submittedName>
    <submittedName>
        <fullName evidence="3">Pyridoxamine 5'-phosphate oxidase family protein</fullName>
    </submittedName>
</protein>
<evidence type="ECO:0000313" key="3">
    <source>
        <dbReference type="EMBL" id="QTZ94660.1"/>
    </source>
</evidence>
<dbReference type="Proteomes" id="UP000009036">
    <property type="component" value="Chromosome"/>
</dbReference>
<dbReference type="KEGG" id="sauh:SU9_027070"/>
<gene>
    <name evidence="3" type="ORF">SU9_027070</name>
    <name evidence="2" type="ORF">SU9_04526</name>
</gene>
<dbReference type="PANTHER" id="PTHR42815">
    <property type="entry name" value="FAD-BINDING, PUTATIVE (AFU_ORTHOLOGUE AFUA_6G07600)-RELATED"/>
    <property type="match status" value="1"/>
</dbReference>
<dbReference type="AlphaFoldDB" id="J2K6V2"/>